<dbReference type="InterPro" id="IPR050111">
    <property type="entry name" value="C-type_lectin/snaclec_domain"/>
</dbReference>
<evidence type="ECO:0000259" key="1">
    <source>
        <dbReference type="PROSITE" id="PS50041"/>
    </source>
</evidence>
<feature type="non-terminal residue" evidence="2">
    <location>
        <position position="1"/>
    </location>
</feature>
<gene>
    <name evidence="2" type="ORF">TELCIR_20909</name>
</gene>
<dbReference type="InterPro" id="IPR001304">
    <property type="entry name" value="C-type_lectin-like"/>
</dbReference>
<dbReference type="Proteomes" id="UP000230423">
    <property type="component" value="Unassembled WGS sequence"/>
</dbReference>
<dbReference type="InterPro" id="IPR016187">
    <property type="entry name" value="CTDL_fold"/>
</dbReference>
<dbReference type="InterPro" id="IPR016186">
    <property type="entry name" value="C-type_lectin-like/link_sf"/>
</dbReference>
<dbReference type="Gene3D" id="3.10.100.10">
    <property type="entry name" value="Mannose-Binding Protein A, subunit A"/>
    <property type="match status" value="1"/>
</dbReference>
<feature type="domain" description="C-type lectin" evidence="1">
    <location>
        <begin position="15"/>
        <end position="83"/>
    </location>
</feature>
<evidence type="ECO:0000313" key="2">
    <source>
        <dbReference type="EMBL" id="PIO57671.1"/>
    </source>
</evidence>
<reference evidence="2 3" key="1">
    <citation type="submission" date="2015-09" db="EMBL/GenBank/DDBJ databases">
        <title>Draft genome of the parasitic nematode Teladorsagia circumcincta isolate WARC Sus (inbred).</title>
        <authorList>
            <person name="Mitreva M."/>
        </authorList>
    </citation>
    <scope>NUCLEOTIDE SEQUENCE [LARGE SCALE GENOMIC DNA]</scope>
    <source>
        <strain evidence="2 3">S</strain>
    </source>
</reference>
<dbReference type="Pfam" id="PF00059">
    <property type="entry name" value="Lectin_C"/>
    <property type="match status" value="1"/>
</dbReference>
<proteinExistence type="predicted"/>
<accession>A0A2G9TI99</accession>
<name>A0A2G9TI99_TELCI</name>
<dbReference type="OrthoDB" id="5877119at2759"/>
<protein>
    <recommendedName>
        <fullName evidence="1">C-type lectin domain-containing protein</fullName>
    </recommendedName>
</protein>
<dbReference type="SUPFAM" id="SSF56436">
    <property type="entry name" value="C-type lectin-like"/>
    <property type="match status" value="1"/>
</dbReference>
<dbReference type="EMBL" id="KZ371002">
    <property type="protein sequence ID" value="PIO57671.1"/>
    <property type="molecule type" value="Genomic_DNA"/>
</dbReference>
<keyword evidence="3" id="KW-1185">Reference proteome</keyword>
<dbReference type="AlphaFoldDB" id="A0A2G9TI99"/>
<organism evidence="2 3">
    <name type="scientific">Teladorsagia circumcincta</name>
    <name type="common">Brown stomach worm</name>
    <name type="synonym">Ostertagia circumcincta</name>
    <dbReference type="NCBI Taxonomy" id="45464"/>
    <lineage>
        <taxon>Eukaryota</taxon>
        <taxon>Metazoa</taxon>
        <taxon>Ecdysozoa</taxon>
        <taxon>Nematoda</taxon>
        <taxon>Chromadorea</taxon>
        <taxon>Rhabditida</taxon>
        <taxon>Rhabditina</taxon>
        <taxon>Rhabditomorpha</taxon>
        <taxon>Strongyloidea</taxon>
        <taxon>Trichostrongylidae</taxon>
        <taxon>Teladorsagia</taxon>
    </lineage>
</organism>
<dbReference type="PANTHER" id="PTHR22803">
    <property type="entry name" value="MANNOSE, PHOSPHOLIPASE, LECTIN RECEPTOR RELATED"/>
    <property type="match status" value="1"/>
</dbReference>
<dbReference type="PROSITE" id="PS50041">
    <property type="entry name" value="C_TYPE_LECTIN_2"/>
    <property type="match status" value="1"/>
</dbReference>
<evidence type="ECO:0000313" key="3">
    <source>
        <dbReference type="Proteomes" id="UP000230423"/>
    </source>
</evidence>
<sequence length="89" mass="9910">LTKTSQIATNYADFVWIGLTQANWPASDSWSWTDGTPFDFHTWSVGEPNDYKDAEHCGEFELASLEGPINRGPIQVMAKDLCCTAARKV</sequence>